<reference evidence="2 3" key="1">
    <citation type="submission" date="2019-12" db="EMBL/GenBank/DDBJ databases">
        <title>Genomic-based taxomic classification of the family Erythrobacteraceae.</title>
        <authorList>
            <person name="Xu L."/>
        </authorList>
    </citation>
    <scope>NUCLEOTIDE SEQUENCE [LARGE SCALE GENOMIC DNA]</scope>
    <source>
        <strain evidence="2 3">KEMB 9005-328</strain>
    </source>
</reference>
<dbReference type="EMBL" id="WTYA01000006">
    <property type="protein sequence ID" value="MXP29007.1"/>
    <property type="molecule type" value="Genomic_DNA"/>
</dbReference>
<proteinExistence type="predicted"/>
<sequence>MWTDVKSIYRSAWAFMLACPLLFLVPVVVEMAQHLAEIHTGMYDSMASARAVADSPLRMGFAVAKIIGVMLPSYWFIRYLAHGNDPKAARTIQPTGLALWGIIFALNIAISLYSLFGPALGTMLGLSGKVGTYFGTALSAAWTILGVYLVAWIVAWTLGNLAIGPLRSLRIMHGYFWRTVFYMLAGVMPLMVVHYALGYGAMGRPAWLMWPMMIVDVWVVGLLALTMTAPAWYGASRAAEAKGVALMPTKA</sequence>
<dbReference type="RefSeq" id="WP_160753306.1">
    <property type="nucleotide sequence ID" value="NZ_WTYA01000006.1"/>
</dbReference>
<feature type="transmembrane region" description="Helical" evidence="1">
    <location>
        <begin position="97"/>
        <end position="120"/>
    </location>
</feature>
<protein>
    <submittedName>
        <fullName evidence="2">Uncharacterized protein</fullName>
    </submittedName>
</protein>
<gene>
    <name evidence="2" type="ORF">GRI58_09245</name>
</gene>
<feature type="transmembrane region" description="Helical" evidence="1">
    <location>
        <begin position="12"/>
        <end position="36"/>
    </location>
</feature>
<keyword evidence="1" id="KW-0812">Transmembrane</keyword>
<keyword evidence="3" id="KW-1185">Reference proteome</keyword>
<feature type="transmembrane region" description="Helical" evidence="1">
    <location>
        <begin position="209"/>
        <end position="233"/>
    </location>
</feature>
<organism evidence="2 3">
    <name type="scientific">Qipengyuania algicida</name>
    <dbReference type="NCBI Taxonomy" id="1836209"/>
    <lineage>
        <taxon>Bacteria</taxon>
        <taxon>Pseudomonadati</taxon>
        <taxon>Pseudomonadota</taxon>
        <taxon>Alphaproteobacteria</taxon>
        <taxon>Sphingomonadales</taxon>
        <taxon>Erythrobacteraceae</taxon>
        <taxon>Qipengyuania</taxon>
    </lineage>
</organism>
<feature type="transmembrane region" description="Helical" evidence="1">
    <location>
        <begin position="140"/>
        <end position="163"/>
    </location>
</feature>
<keyword evidence="1" id="KW-1133">Transmembrane helix</keyword>
<accession>A0A845AHS6</accession>
<name>A0A845AHS6_9SPHN</name>
<evidence type="ECO:0000256" key="1">
    <source>
        <dbReference type="SAM" id="Phobius"/>
    </source>
</evidence>
<evidence type="ECO:0000313" key="3">
    <source>
        <dbReference type="Proteomes" id="UP000439780"/>
    </source>
</evidence>
<evidence type="ECO:0000313" key="2">
    <source>
        <dbReference type="EMBL" id="MXP29007.1"/>
    </source>
</evidence>
<keyword evidence="1" id="KW-0472">Membrane</keyword>
<dbReference type="Proteomes" id="UP000439780">
    <property type="component" value="Unassembled WGS sequence"/>
</dbReference>
<feature type="transmembrane region" description="Helical" evidence="1">
    <location>
        <begin position="56"/>
        <end position="77"/>
    </location>
</feature>
<dbReference type="AlphaFoldDB" id="A0A845AHS6"/>
<dbReference type="OrthoDB" id="7426493at2"/>
<comment type="caution">
    <text evidence="2">The sequence shown here is derived from an EMBL/GenBank/DDBJ whole genome shotgun (WGS) entry which is preliminary data.</text>
</comment>
<feature type="transmembrane region" description="Helical" evidence="1">
    <location>
        <begin position="175"/>
        <end position="197"/>
    </location>
</feature>